<dbReference type="Gene3D" id="3.40.50.1820">
    <property type="entry name" value="alpha/beta hydrolase"/>
    <property type="match status" value="1"/>
</dbReference>
<dbReference type="InterPro" id="IPR001031">
    <property type="entry name" value="Thioesterase"/>
</dbReference>
<dbReference type="InterPro" id="IPR006162">
    <property type="entry name" value="Ppantetheine_attach_site"/>
</dbReference>
<dbReference type="SUPFAM" id="SSF47336">
    <property type="entry name" value="ACP-like"/>
    <property type="match status" value="1"/>
</dbReference>
<dbReference type="InterPro" id="IPR029058">
    <property type="entry name" value="AB_hydrolase_fold"/>
</dbReference>
<evidence type="ECO:0000256" key="3">
    <source>
        <dbReference type="ARBA" id="ARBA00022553"/>
    </source>
</evidence>
<dbReference type="Proteomes" id="UP000198251">
    <property type="component" value="Chromosome I"/>
</dbReference>
<dbReference type="GO" id="GO:0044550">
    <property type="term" value="P:secondary metabolite biosynthetic process"/>
    <property type="evidence" value="ECO:0007669"/>
    <property type="project" value="TreeGrafter"/>
</dbReference>
<keyword evidence="8" id="KW-1185">Reference proteome</keyword>
<evidence type="ECO:0000313" key="8">
    <source>
        <dbReference type="Proteomes" id="UP000198251"/>
    </source>
</evidence>
<dbReference type="GO" id="GO:0043041">
    <property type="term" value="P:amino acid activation for nonribosomal peptide biosynthetic process"/>
    <property type="evidence" value="ECO:0007669"/>
    <property type="project" value="TreeGrafter"/>
</dbReference>
<keyword evidence="3" id="KW-0597">Phosphoprotein</keyword>
<gene>
    <name evidence="7" type="ORF">GA0070610_4954</name>
</gene>
<dbReference type="GO" id="GO:0005737">
    <property type="term" value="C:cytoplasm"/>
    <property type="evidence" value="ECO:0007669"/>
    <property type="project" value="TreeGrafter"/>
</dbReference>
<dbReference type="PROSITE" id="PS00012">
    <property type="entry name" value="PHOSPHOPANTETHEINE"/>
    <property type="match status" value="1"/>
</dbReference>
<comment type="cofactor">
    <cofactor evidence="1">
        <name>pantetheine 4'-phosphate</name>
        <dbReference type="ChEBI" id="CHEBI:47942"/>
    </cofactor>
</comment>
<feature type="domain" description="Thioesterase" evidence="6">
    <location>
        <begin position="562"/>
        <end position="656"/>
    </location>
</feature>
<dbReference type="Gene3D" id="3.30.559.30">
    <property type="entry name" value="Nonribosomal peptide synthetase, condensation domain"/>
    <property type="match status" value="1"/>
</dbReference>
<evidence type="ECO:0000259" key="5">
    <source>
        <dbReference type="Pfam" id="PF00668"/>
    </source>
</evidence>
<dbReference type="PANTHER" id="PTHR45527">
    <property type="entry name" value="NONRIBOSOMAL PEPTIDE SYNTHETASE"/>
    <property type="match status" value="1"/>
</dbReference>
<feature type="domain" description="Condensation" evidence="5">
    <location>
        <begin position="13"/>
        <end position="446"/>
    </location>
</feature>
<dbReference type="Gene3D" id="3.30.559.10">
    <property type="entry name" value="Chloramphenicol acetyltransferase-like domain"/>
    <property type="match status" value="1"/>
</dbReference>
<accession>A0A1C5GFQ8</accession>
<keyword evidence="2" id="KW-0596">Phosphopantetheine</keyword>
<dbReference type="GO" id="GO:0031177">
    <property type="term" value="F:phosphopantetheine binding"/>
    <property type="evidence" value="ECO:0007669"/>
    <property type="project" value="TreeGrafter"/>
</dbReference>
<evidence type="ECO:0000256" key="2">
    <source>
        <dbReference type="ARBA" id="ARBA00022450"/>
    </source>
</evidence>
<evidence type="ECO:0000256" key="1">
    <source>
        <dbReference type="ARBA" id="ARBA00001957"/>
    </source>
</evidence>
<organism evidence="7 8">
    <name type="scientific">Micromonospora echinofusca</name>
    <dbReference type="NCBI Taxonomy" id="47858"/>
    <lineage>
        <taxon>Bacteria</taxon>
        <taxon>Bacillati</taxon>
        <taxon>Actinomycetota</taxon>
        <taxon>Actinomycetes</taxon>
        <taxon>Micromonosporales</taxon>
        <taxon>Micromonosporaceae</taxon>
        <taxon>Micromonospora</taxon>
    </lineage>
</organism>
<dbReference type="GO" id="GO:0008610">
    <property type="term" value="P:lipid biosynthetic process"/>
    <property type="evidence" value="ECO:0007669"/>
    <property type="project" value="UniProtKB-ARBA"/>
</dbReference>
<dbReference type="Gene3D" id="1.10.1200.10">
    <property type="entry name" value="ACP-like"/>
    <property type="match status" value="1"/>
</dbReference>
<evidence type="ECO:0000313" key="7">
    <source>
        <dbReference type="EMBL" id="SCG18608.1"/>
    </source>
</evidence>
<dbReference type="SUPFAM" id="SSF53474">
    <property type="entry name" value="alpha/beta-Hydrolases"/>
    <property type="match status" value="1"/>
</dbReference>
<dbReference type="GO" id="GO:0003824">
    <property type="term" value="F:catalytic activity"/>
    <property type="evidence" value="ECO:0007669"/>
    <property type="project" value="InterPro"/>
</dbReference>
<dbReference type="GeneID" id="95804638"/>
<evidence type="ECO:0000259" key="6">
    <source>
        <dbReference type="Pfam" id="PF00975"/>
    </source>
</evidence>
<dbReference type="PANTHER" id="PTHR45527:SF1">
    <property type="entry name" value="FATTY ACID SYNTHASE"/>
    <property type="match status" value="1"/>
</dbReference>
<dbReference type="InterPro" id="IPR001242">
    <property type="entry name" value="Condensation_dom"/>
</dbReference>
<dbReference type="RefSeq" id="WP_231925790.1">
    <property type="nucleotide sequence ID" value="NZ_LT607733.1"/>
</dbReference>
<sequence>MAEQGAGAVPEPVPATAMQEALWWVHQRARDRSVYHLTWRLGVDEPLDEAALAVAWQAMVDRHEALRTSVVRHADAVTLMVAPRVAVGLHRLEVDDPGDADPGTLLRLVAEEVHAAPVDPEAAPLARITLARVGDRHEVLLTVHHMVLDGWAVQLLVGELSETYAAVREGRAVSFPADPVPFSTYAREQAAARADGRWDKSLAYWCDALAGAASAVLEPDLPGEVTSGAPGAILRYGFSAEAGAGIAALAKATFATPFAIILAAAQLVLARAGAGPDVAVGVVTANRMTTRDQALLGYTANLCVARARVAEADTVVAVVGAARDGMWQMLTHQAVPYPVVFGALPEQTRAALGDPAPLLLSYLGPIGTDLRIGPVPATLLPSPNRAARADVAMSVWEADGGYLAEIEYHTGRYRESSVLALLHDLDAVLADGGAEPQRTVGSFEVATRAHAGRAAPAAADRDPAAGPLPESADWRHVVAAWTDVLGARPAGPDVDFFAAGGNSLSALRLVDALAAGGRPAVDVVRWLGEPTPQRLTDLLGGGPEPVPAESTLVRLRDGSGPHLHLVHGAGGSPQDYQDLLAELPEHWRVTASRDSAQLPTVPELARRYRADLDAAGLVPDLLGGWSFGGQVAYQMAADQVGRRSALVLLDSAPPVGYELPADDVRQRFDTFTENVHRALGLEPDAPRPRVTGGAEPGGFDERLAVGALAACLAAVRQPVPTALLAHRWRSYERHLRASAGYVHDGPVDTPALVIGADLLDAQLAQWAARVGAARSHRIGTDHFGVLHSAAVAQVAAAVIDFARVAAARG</sequence>
<dbReference type="Pfam" id="PF00668">
    <property type="entry name" value="Condensation"/>
    <property type="match status" value="1"/>
</dbReference>
<dbReference type="SUPFAM" id="SSF52777">
    <property type="entry name" value="CoA-dependent acyltransferases"/>
    <property type="match status" value="2"/>
</dbReference>
<feature type="domain" description="Carrier" evidence="4">
    <location>
        <begin position="477"/>
        <end position="538"/>
    </location>
</feature>
<protein>
    <submittedName>
        <fullName evidence="7">Phosphopantetheine attachment site</fullName>
    </submittedName>
</protein>
<dbReference type="InterPro" id="IPR036736">
    <property type="entry name" value="ACP-like_sf"/>
</dbReference>
<proteinExistence type="predicted"/>
<dbReference type="InterPro" id="IPR023213">
    <property type="entry name" value="CAT-like_dom_sf"/>
</dbReference>
<dbReference type="Pfam" id="PF00975">
    <property type="entry name" value="Thioesterase"/>
    <property type="match status" value="1"/>
</dbReference>
<dbReference type="EMBL" id="LT607733">
    <property type="protein sequence ID" value="SCG18608.1"/>
    <property type="molecule type" value="Genomic_DNA"/>
</dbReference>
<name>A0A1C5GFQ8_MICEH</name>
<dbReference type="AlphaFoldDB" id="A0A1C5GFQ8"/>
<reference evidence="7 8" key="1">
    <citation type="submission" date="2016-06" db="EMBL/GenBank/DDBJ databases">
        <authorList>
            <person name="Kjaerup R.B."/>
            <person name="Dalgaard T.S."/>
            <person name="Juul-Madsen H.R."/>
        </authorList>
    </citation>
    <scope>NUCLEOTIDE SEQUENCE [LARGE SCALE GENOMIC DNA]</scope>
    <source>
        <strain evidence="7 8">DSM 43913</strain>
    </source>
</reference>
<evidence type="ECO:0000259" key="4">
    <source>
        <dbReference type="Pfam" id="PF00550"/>
    </source>
</evidence>
<dbReference type="Pfam" id="PF00550">
    <property type="entry name" value="PP-binding"/>
    <property type="match status" value="1"/>
</dbReference>
<dbReference type="InterPro" id="IPR009081">
    <property type="entry name" value="PP-bd_ACP"/>
</dbReference>